<accession>A0A919YQD5</accession>
<comment type="caution">
    <text evidence="9">The sequence shown here is derived from an EMBL/GenBank/DDBJ whole genome shotgun (WGS) entry which is preliminary data.</text>
</comment>
<dbReference type="InterPro" id="IPR037185">
    <property type="entry name" value="EmrE-like"/>
</dbReference>
<dbReference type="AlphaFoldDB" id="A0A919YQD5"/>
<sequence length="336" mass="36910">MNKRTVLIGAVLCLIASMSWGAMFPVAHEALKHIDPFYFSFIRYFIVGIILSVILLVKEGRSAFRLEGRGLALTFYGSMAFVVYNMCVFLGQQKMGTAGTIVASIMEVLMPVITIVLLWLFARRKPNATTLRNIAIAFVGAIFVITRGDFGFFSMKGGQLFPLLLIFIGVTGWVVYSLGGSRFQAWSILRYSTLTCLLGNGVALLVVASGTAAGWLSIPTLETLSSIKYEMTFMSLLPGLVALLSWNKGLKMLSSTHGILFINFVPITTFVILAFQGYSINAFEIGGTLLIIAALAHNTLIQGGAANRWVPRTIRTYARYSRLQLVKAMRMLTSKV</sequence>
<evidence type="ECO:0000256" key="2">
    <source>
        <dbReference type="ARBA" id="ARBA00007362"/>
    </source>
</evidence>
<comment type="subcellular location">
    <subcellularLocation>
        <location evidence="1">Cell membrane</location>
        <topology evidence="1">Multi-pass membrane protein</topology>
    </subcellularLocation>
</comment>
<keyword evidence="3" id="KW-1003">Cell membrane</keyword>
<dbReference type="SUPFAM" id="SSF103481">
    <property type="entry name" value="Multidrug resistance efflux transporter EmrE"/>
    <property type="match status" value="1"/>
</dbReference>
<dbReference type="PANTHER" id="PTHR32322:SF18">
    <property type="entry name" value="S-ADENOSYLMETHIONINE_S-ADENOSYLHOMOCYSTEINE TRANSPORTER"/>
    <property type="match status" value="1"/>
</dbReference>
<evidence type="ECO:0000256" key="1">
    <source>
        <dbReference type="ARBA" id="ARBA00004651"/>
    </source>
</evidence>
<keyword evidence="4 7" id="KW-0812">Transmembrane</keyword>
<evidence type="ECO:0000256" key="5">
    <source>
        <dbReference type="ARBA" id="ARBA00022989"/>
    </source>
</evidence>
<dbReference type="InterPro" id="IPR050638">
    <property type="entry name" value="AA-Vitamin_Transporters"/>
</dbReference>
<dbReference type="EMBL" id="BOSE01000010">
    <property type="protein sequence ID" value="GIP18752.1"/>
    <property type="molecule type" value="Genomic_DNA"/>
</dbReference>
<evidence type="ECO:0000313" key="10">
    <source>
        <dbReference type="Proteomes" id="UP000683139"/>
    </source>
</evidence>
<feature type="transmembrane region" description="Helical" evidence="7">
    <location>
        <begin position="258"/>
        <end position="279"/>
    </location>
</feature>
<feature type="transmembrane region" description="Helical" evidence="7">
    <location>
        <begin position="97"/>
        <end position="122"/>
    </location>
</feature>
<dbReference type="Proteomes" id="UP000683139">
    <property type="component" value="Unassembled WGS sequence"/>
</dbReference>
<evidence type="ECO:0000259" key="8">
    <source>
        <dbReference type="Pfam" id="PF00892"/>
    </source>
</evidence>
<keyword evidence="10" id="KW-1185">Reference proteome</keyword>
<evidence type="ECO:0000256" key="4">
    <source>
        <dbReference type="ARBA" id="ARBA00022692"/>
    </source>
</evidence>
<name>A0A919YQD5_9BACL</name>
<proteinExistence type="inferred from homology"/>
<feature type="transmembrane region" description="Helical" evidence="7">
    <location>
        <begin position="227"/>
        <end position="246"/>
    </location>
</feature>
<gene>
    <name evidence="9" type="ORF">J40TS1_43940</name>
</gene>
<dbReference type="Pfam" id="PF00892">
    <property type="entry name" value="EamA"/>
    <property type="match status" value="1"/>
</dbReference>
<feature type="transmembrane region" description="Helical" evidence="7">
    <location>
        <begin position="160"/>
        <end position="179"/>
    </location>
</feature>
<keyword evidence="5 7" id="KW-1133">Transmembrane helix</keyword>
<organism evidence="9 10">
    <name type="scientific">Paenibacillus montaniterrae</name>
    <dbReference type="NCBI Taxonomy" id="429341"/>
    <lineage>
        <taxon>Bacteria</taxon>
        <taxon>Bacillati</taxon>
        <taxon>Bacillota</taxon>
        <taxon>Bacilli</taxon>
        <taxon>Bacillales</taxon>
        <taxon>Paenibacillaceae</taxon>
        <taxon>Paenibacillus</taxon>
    </lineage>
</organism>
<feature type="domain" description="EamA" evidence="8">
    <location>
        <begin position="8"/>
        <end position="145"/>
    </location>
</feature>
<reference evidence="9" key="1">
    <citation type="submission" date="2021-03" db="EMBL/GenBank/DDBJ databases">
        <title>Antimicrobial resistance genes in bacteria isolated from Japanese honey, and their potential for conferring macrolide and lincosamide resistance in the American foulbrood pathogen Paenibacillus larvae.</title>
        <authorList>
            <person name="Okamoto M."/>
            <person name="Kumagai M."/>
            <person name="Kanamori H."/>
            <person name="Takamatsu D."/>
        </authorList>
    </citation>
    <scope>NUCLEOTIDE SEQUENCE</scope>
    <source>
        <strain evidence="9">J40TS1</strain>
    </source>
</reference>
<keyword evidence="6 7" id="KW-0472">Membrane</keyword>
<evidence type="ECO:0000256" key="3">
    <source>
        <dbReference type="ARBA" id="ARBA00022475"/>
    </source>
</evidence>
<evidence type="ECO:0000313" key="9">
    <source>
        <dbReference type="EMBL" id="GIP18752.1"/>
    </source>
</evidence>
<dbReference type="PANTHER" id="PTHR32322">
    <property type="entry name" value="INNER MEMBRANE TRANSPORTER"/>
    <property type="match status" value="1"/>
</dbReference>
<feature type="transmembrane region" description="Helical" evidence="7">
    <location>
        <begin position="285"/>
        <end position="305"/>
    </location>
</feature>
<feature type="transmembrane region" description="Helical" evidence="7">
    <location>
        <begin position="191"/>
        <end position="215"/>
    </location>
</feature>
<evidence type="ECO:0000256" key="6">
    <source>
        <dbReference type="ARBA" id="ARBA00023136"/>
    </source>
</evidence>
<dbReference type="GO" id="GO:0005886">
    <property type="term" value="C:plasma membrane"/>
    <property type="evidence" value="ECO:0007669"/>
    <property type="project" value="UniProtKB-SubCell"/>
</dbReference>
<dbReference type="InterPro" id="IPR000620">
    <property type="entry name" value="EamA_dom"/>
</dbReference>
<feature type="transmembrane region" description="Helical" evidence="7">
    <location>
        <begin position="37"/>
        <end position="57"/>
    </location>
</feature>
<dbReference type="RefSeq" id="WP_213519408.1">
    <property type="nucleotide sequence ID" value="NZ_BOSE01000010.1"/>
</dbReference>
<feature type="transmembrane region" description="Helical" evidence="7">
    <location>
        <begin position="134"/>
        <end position="154"/>
    </location>
</feature>
<comment type="similarity">
    <text evidence="2">Belongs to the EamA transporter family.</text>
</comment>
<feature type="transmembrane region" description="Helical" evidence="7">
    <location>
        <begin position="69"/>
        <end position="91"/>
    </location>
</feature>
<evidence type="ECO:0000256" key="7">
    <source>
        <dbReference type="SAM" id="Phobius"/>
    </source>
</evidence>
<protein>
    <submittedName>
        <fullName evidence="9">Transporter</fullName>
    </submittedName>
</protein>